<feature type="chain" id="PRO_5045063592" evidence="1">
    <location>
        <begin position="23"/>
        <end position="270"/>
    </location>
</feature>
<keyword evidence="3" id="KW-1185">Reference proteome</keyword>
<name>A0ABW1XLS8_9ALTE</name>
<proteinExistence type="predicted"/>
<reference evidence="3" key="1">
    <citation type="journal article" date="2019" name="Int. J. Syst. Evol. Microbiol.">
        <title>The Global Catalogue of Microorganisms (GCM) 10K type strain sequencing project: providing services to taxonomists for standard genome sequencing and annotation.</title>
        <authorList>
            <consortium name="The Broad Institute Genomics Platform"/>
            <consortium name="The Broad Institute Genome Sequencing Center for Infectious Disease"/>
            <person name="Wu L."/>
            <person name="Ma J."/>
        </authorList>
    </citation>
    <scope>NUCLEOTIDE SEQUENCE [LARGE SCALE GENOMIC DNA]</scope>
    <source>
        <strain evidence="3">CGMCC 1.16031</strain>
    </source>
</reference>
<sequence>MKKSVLPVSLVASATLSLPAMAGILYSDITYEFNSSNDIYIDFNLDGAYDFRALKYANYYADLVTAAYSDNSYERTSFTQSNDSSGLTVYSQGDNLISRSIFAEGEVIGTEALFTSGLGIASESDFFRSSYSYRFRSSYNCGYKGWYQTCYGDWNPWETSPEYRSSSIGGAINPTGASGIFEGYLGFSLLEDDGLHYGWLDLSVNERGVGSINGFAYNSVANEQIAAGQRVAAQSEINQSQGDANAIPTPATLSLMVLGVAGIVARRRKS</sequence>
<keyword evidence="1" id="KW-0732">Signal</keyword>
<protein>
    <submittedName>
        <fullName evidence="2">PEP-CTERM sorting domain-containing protein</fullName>
    </submittedName>
</protein>
<evidence type="ECO:0000256" key="1">
    <source>
        <dbReference type="SAM" id="SignalP"/>
    </source>
</evidence>
<gene>
    <name evidence="2" type="ORF">ACFP85_11760</name>
</gene>
<feature type="signal peptide" evidence="1">
    <location>
        <begin position="1"/>
        <end position="22"/>
    </location>
</feature>
<organism evidence="2 3">
    <name type="scientific">Pseudobowmanella zhangzhouensis</name>
    <dbReference type="NCBI Taxonomy" id="1537679"/>
    <lineage>
        <taxon>Bacteria</taxon>
        <taxon>Pseudomonadati</taxon>
        <taxon>Pseudomonadota</taxon>
        <taxon>Gammaproteobacteria</taxon>
        <taxon>Alteromonadales</taxon>
        <taxon>Alteromonadaceae</taxon>
    </lineage>
</organism>
<dbReference type="InterPro" id="IPR013424">
    <property type="entry name" value="Ice-binding_C"/>
</dbReference>
<accession>A0ABW1XLS8</accession>
<dbReference type="NCBIfam" id="TIGR02595">
    <property type="entry name" value="PEP_CTERM"/>
    <property type="match status" value="1"/>
</dbReference>
<dbReference type="Proteomes" id="UP001596364">
    <property type="component" value="Unassembled WGS sequence"/>
</dbReference>
<dbReference type="RefSeq" id="WP_165490807.1">
    <property type="nucleotide sequence ID" value="NZ_JBHSUS010000001.1"/>
</dbReference>
<comment type="caution">
    <text evidence="2">The sequence shown here is derived from an EMBL/GenBank/DDBJ whole genome shotgun (WGS) entry which is preliminary data.</text>
</comment>
<dbReference type="EMBL" id="JBHSUS010000001">
    <property type="protein sequence ID" value="MFC6440819.1"/>
    <property type="molecule type" value="Genomic_DNA"/>
</dbReference>
<evidence type="ECO:0000313" key="2">
    <source>
        <dbReference type="EMBL" id="MFC6440819.1"/>
    </source>
</evidence>
<evidence type="ECO:0000313" key="3">
    <source>
        <dbReference type="Proteomes" id="UP001596364"/>
    </source>
</evidence>